<protein>
    <submittedName>
        <fullName evidence="1">Uncharacterized protein</fullName>
    </submittedName>
</protein>
<sequence length="180" mass="19790">MRTEPLPHEDKAQFELARAVFEADNGAAKDPAYEWEVAQPELTEYAFGIAAGLMRRGYAKIPLDLISTSEVRPIIRDLVDPDPCDIDHNGGCQAHLYLSLKPGDTCPQQTAKNWLETHPAPVQDKPGDGDLVCSGCSTFTSWVDAPEKGWKITHRGPDGKANILAAWCPNCEPWAHLAKD</sequence>
<keyword evidence="2" id="KW-1185">Reference proteome</keyword>
<reference evidence="1 2" key="1">
    <citation type="submission" date="2014-10" db="EMBL/GenBank/DDBJ databases">
        <title>Genome of vB_ArtM-ArV1 - first myovirus infecting Arthrobacter sp.</title>
        <authorList>
            <person name="Simoliunas E."/>
            <person name="Kaliniene L."/>
            <person name="Stasilo M."/>
            <person name="Meskys R."/>
        </authorList>
    </citation>
    <scope>NUCLEOTIDE SEQUENCE [LARGE SCALE GENOMIC DNA]</scope>
</reference>
<evidence type="ECO:0000313" key="1">
    <source>
        <dbReference type="EMBL" id="AIZ01749.1"/>
    </source>
</evidence>
<dbReference type="RefSeq" id="YP_009126095.1">
    <property type="nucleotide sequence ID" value="NC_026606.1"/>
</dbReference>
<accession>A0A0A7HEU0</accession>
<gene>
    <name evidence="1" type="ORF">ArV1_061</name>
</gene>
<dbReference type="OrthoDB" id="17727at10239"/>
<dbReference type="GeneID" id="23680902"/>
<dbReference type="KEGG" id="vg:23680902"/>
<name>A0A0A7HEU0_9CAUD</name>
<proteinExistence type="predicted"/>
<evidence type="ECO:0000313" key="2">
    <source>
        <dbReference type="Proteomes" id="UP000031071"/>
    </source>
</evidence>
<dbReference type="Proteomes" id="UP000031071">
    <property type="component" value="Segment"/>
</dbReference>
<dbReference type="EMBL" id="KM879463">
    <property type="protein sequence ID" value="AIZ01749.1"/>
    <property type="molecule type" value="Genomic_DNA"/>
</dbReference>
<organism evidence="1 2">
    <name type="scientific">Arthrobacter phage vB_ArtM-ArV1</name>
    <dbReference type="NCBI Taxonomy" id="1566993"/>
    <lineage>
        <taxon>Viruses</taxon>
        <taxon>Duplodnaviria</taxon>
        <taxon>Heunggongvirae</taxon>
        <taxon>Uroviricota</taxon>
        <taxon>Caudoviricetes</taxon>
        <taxon>Klausavirus</taxon>
        <taxon>Klausavirus ArV1</taxon>
    </lineage>
</organism>